<dbReference type="GO" id="GO:1902975">
    <property type="term" value="P:mitotic DNA replication initiation"/>
    <property type="evidence" value="ECO:0007669"/>
    <property type="project" value="TreeGrafter"/>
</dbReference>
<keyword evidence="22" id="KW-0539">Nucleus</keyword>
<comment type="similarity">
    <text evidence="4 29">Belongs to the thiolase-like superfamily. Beta-ketoacyl-ACP synthases family.</text>
</comment>
<dbReference type="PRINTS" id="PR01657">
    <property type="entry name" value="MCMFAMILY"/>
</dbReference>
<comment type="similarity">
    <text evidence="3 30">Belongs to the MCM family.</text>
</comment>
<dbReference type="InterPro" id="IPR001208">
    <property type="entry name" value="MCM_dom"/>
</dbReference>
<evidence type="ECO:0000256" key="7">
    <source>
        <dbReference type="ARBA" id="ARBA00013191"/>
    </source>
</evidence>
<evidence type="ECO:0000256" key="30">
    <source>
        <dbReference type="RuleBase" id="RU004070"/>
    </source>
</evidence>
<evidence type="ECO:0000256" key="29">
    <source>
        <dbReference type="RuleBase" id="RU003694"/>
    </source>
</evidence>
<keyword evidence="18" id="KW-0809">Transit peptide</keyword>
<evidence type="ECO:0000256" key="21">
    <source>
        <dbReference type="ARBA" id="ARBA00023160"/>
    </source>
</evidence>
<dbReference type="InterPro" id="IPR033762">
    <property type="entry name" value="MCM_OB"/>
</dbReference>
<keyword evidence="17 30" id="KW-0067">ATP-binding</keyword>
<evidence type="ECO:0000256" key="5">
    <source>
        <dbReference type="ARBA" id="ARBA00011738"/>
    </source>
</evidence>
<evidence type="ECO:0000256" key="15">
    <source>
        <dbReference type="ARBA" id="ARBA00022806"/>
    </source>
</evidence>
<proteinExistence type="inferred from homology"/>
<evidence type="ECO:0000256" key="12">
    <source>
        <dbReference type="ARBA" id="ARBA00022705"/>
    </source>
</evidence>
<dbReference type="InterPro" id="IPR012340">
    <property type="entry name" value="NA-bd_OB-fold"/>
</dbReference>
<dbReference type="SUPFAM" id="SSF53901">
    <property type="entry name" value="Thiolase-like"/>
    <property type="match status" value="2"/>
</dbReference>
<dbReference type="GO" id="GO:0003697">
    <property type="term" value="F:single-stranded DNA binding"/>
    <property type="evidence" value="ECO:0007669"/>
    <property type="project" value="TreeGrafter"/>
</dbReference>
<evidence type="ECO:0000256" key="14">
    <source>
        <dbReference type="ARBA" id="ARBA00022801"/>
    </source>
</evidence>
<keyword evidence="35" id="KW-1185">Reference proteome</keyword>
<evidence type="ECO:0000256" key="18">
    <source>
        <dbReference type="ARBA" id="ARBA00022946"/>
    </source>
</evidence>
<dbReference type="InterPro" id="IPR014030">
    <property type="entry name" value="Ketoacyl_synth_N"/>
</dbReference>
<sequence>MQSLQSSTLRPAPLDPIRKRTPHFPNVTTRTANSSRRISFISASSVPAVSAPKREMDPKKRVVITGMGLVSVFGNDVNTYYDKLLAGESGVGPIDRFDASKFPTRFGGQIRGFSSEGYIDGKNDRRLDDCLRYSIVAGKKALEDADLGADQRSKLDKSRTGVLVGSGMGGLTVFSDGVHALIEKGHRKITPFFIPYAITNMGSALLAIDLGFMGPNYSISTACATSNYCFYAAANHIRRGEADLMIAGGTEAAIIPVGVGGFVACRALSQRNDDPKTASRPWDRDRDGFVMGEGAGVLVMESLEHATKRGATIIAEYLGGGINCDAYHMTDPRADGLGVSTCIQRCLEDAGVSPEEVNYINAHATSTLAGDLAEINAIKKSMIGHCLGASGGLEAIAVIKAITTGWLHPSINQFNPEPSVEFDTVPNVKQQHEVNVEEKKRGSDSVAWDDDIGAKGRVKLHHFPAKINSPRLRKGDSIALSSRSPSQTLNRRRRRSSLLFSAELEREAKWTSAKKLGQITAESSLLSWKMAILRNPSDYMQSFNDAATEIANRIDPRYLKQGEQLLVGFEGAFVSRRVTPRDLLSEYIGSMVCVQGIVTKCSLVRPKVVKSVHFCPSTGNFTSREYRDITSNMGLPTGAVYPTRDENGNLLVTEYGLCKYKDHQTLSMQEVPENSAPGQLPRTVDVIVEDDLVDSCKPGDRVAIVGIYKALPGKSKGSVNGVFRTVLIANSVSLLNKEANAPIYSPDDIKNIKKIAERSDTFDLLGNSIAPSIYGHSWIKKAVILLMLGGMEKNLRNGTHLRGDINMMMVGDPSVAKSQLLRAIMNIAPLAISTTGRGSSGVGLTAAVTSDQETGERRLEAGAMVLADRGVVCIDEFDKMNDQDRVAIHEVMEQQTVTIAKAGIHASLNARCSVVAAANPIYGSYDRSLTPTKNIGLPDSLLSRFDLLFIVLDQMDPDIDRQVSEHVLRMHRYRSATGGEAMLDGSSAFGREDETDNDSSVFVKYNRMLHGKKTDRGRKRDTLTIKFLKKYIHYAKNRIEPDLTDEASEQIATAYAELRNASSNAKTGGTLPITARTLETIIRLSTAHAKLKLSRKVSKSDVDAALKVLNFAIYHKELTDMEEREQERERELERNGRANHPAGQDNGSGNGTGNEGSTTEPMDVDPHTESAAADNSSERLKALTDVLNQVRTVQRSDSISVEALENAVNDGASVPYSSTEITFLLERNEIKWSAIGKKKIFVAGATGSTGRRIVEHLLAKGFRVKAGVRDLDKAKTSLPQDNPALEIVKADVTEGSAKLADAISNDSEAVICATGCRPGWNLYAPWKVDNLGTINLVEACRKLGVTRFILVSSILVNGAAMGQILNPAYIYLNVFGLALIAKLRAEQYVRESGINYTIIRPGGLRDEPPTGNLVMESADTLYQGTISRDQVAEVAVAALIRPEASYKMEGGEITEEVTEISSTETNVIGKKKIFVAGATGNTGKRIVEQLLAKGFSVKAGVRNLEKAKASLPSDNPALQIVKADVTDGSAKLAEVISDDSEAVICATGFSYGWDVFAPWKVDNFGTVNLVEACRKLGVNRFILVSSILVNGAAMGQILNPAYIFLNVFGLTLIAKLQAENYIRKSGINYTIIRPGGLRNDPPTGNLVMEPEDTLSEGSISRDLVAEVAVEALRNPEASYKVVEIVSRPDAPKRSYEDLFGSIKQR</sequence>
<feature type="region of interest" description="Disordered" evidence="31">
    <location>
        <begin position="1120"/>
        <end position="1178"/>
    </location>
</feature>
<dbReference type="PROSITE" id="PS00847">
    <property type="entry name" value="MCM_1"/>
    <property type="match status" value="1"/>
</dbReference>
<dbReference type="NCBIfam" id="NF005589">
    <property type="entry name" value="PRK07314.1"/>
    <property type="match status" value="1"/>
</dbReference>
<keyword evidence="23" id="KW-0012">Acyltransferase</keyword>
<evidence type="ECO:0000256" key="26">
    <source>
        <dbReference type="ARBA" id="ARBA00049541"/>
    </source>
</evidence>
<evidence type="ECO:0000256" key="13">
    <source>
        <dbReference type="ARBA" id="ARBA00022741"/>
    </source>
</evidence>
<feature type="domain" description="Ketosynthase family 3 (KS3)" evidence="33">
    <location>
        <begin position="59"/>
        <end position="465"/>
    </location>
</feature>
<feature type="region of interest" description="Disordered" evidence="31">
    <location>
        <begin position="1"/>
        <end position="24"/>
    </location>
</feature>
<dbReference type="GO" id="GO:0017116">
    <property type="term" value="F:single-stranded DNA helicase activity"/>
    <property type="evidence" value="ECO:0007669"/>
    <property type="project" value="TreeGrafter"/>
</dbReference>
<evidence type="ECO:0000256" key="24">
    <source>
        <dbReference type="ARBA" id="ARBA00042143"/>
    </source>
</evidence>
<evidence type="ECO:0000256" key="16">
    <source>
        <dbReference type="ARBA" id="ARBA00022832"/>
    </source>
</evidence>
<dbReference type="Proteomes" id="UP000290289">
    <property type="component" value="Chromosome 5"/>
</dbReference>
<dbReference type="Gene3D" id="3.40.47.10">
    <property type="match status" value="1"/>
</dbReference>
<name>A0A498JU29_MALDO</name>
<keyword evidence="8" id="KW-0444">Lipid biosynthesis</keyword>
<dbReference type="EMBL" id="RDQH01000331">
    <property type="protein sequence ID" value="RXH98980.1"/>
    <property type="molecule type" value="Genomic_DNA"/>
</dbReference>
<dbReference type="InterPro" id="IPR003593">
    <property type="entry name" value="AAA+_ATPase"/>
</dbReference>
<dbReference type="InterPro" id="IPR041562">
    <property type="entry name" value="MCM_lid"/>
</dbReference>
<dbReference type="SMART" id="SM00350">
    <property type="entry name" value="MCM"/>
    <property type="match status" value="1"/>
</dbReference>
<dbReference type="GO" id="GO:0000727">
    <property type="term" value="P:double-strand break repair via break-induced replication"/>
    <property type="evidence" value="ECO:0007669"/>
    <property type="project" value="TreeGrafter"/>
</dbReference>
<keyword evidence="12" id="KW-0235">DNA replication</keyword>
<dbReference type="InterPro" id="IPR018525">
    <property type="entry name" value="MCM_CS"/>
</dbReference>
<dbReference type="PROSITE" id="PS00606">
    <property type="entry name" value="KS3_1"/>
    <property type="match status" value="1"/>
</dbReference>
<dbReference type="GO" id="GO:0000347">
    <property type="term" value="C:THO complex"/>
    <property type="evidence" value="ECO:0007669"/>
    <property type="project" value="UniProtKB-ARBA"/>
</dbReference>
<evidence type="ECO:0000256" key="6">
    <source>
        <dbReference type="ARBA" id="ARBA00012551"/>
    </source>
</evidence>
<dbReference type="Pfam" id="PF17855">
    <property type="entry name" value="MCM_lid"/>
    <property type="match status" value="1"/>
</dbReference>
<dbReference type="PANTHER" id="PTHR11630:SF46">
    <property type="entry name" value="DNA REPLICATION LICENSING FACTOR MCM3-RELATED"/>
    <property type="match status" value="1"/>
</dbReference>
<evidence type="ECO:0000256" key="23">
    <source>
        <dbReference type="ARBA" id="ARBA00023315"/>
    </source>
</evidence>
<dbReference type="Pfam" id="PF02801">
    <property type="entry name" value="Ketoacyl-synt_C"/>
    <property type="match status" value="1"/>
</dbReference>
<dbReference type="Pfam" id="PF13460">
    <property type="entry name" value="NAD_binding_10"/>
    <property type="match status" value="2"/>
</dbReference>
<keyword evidence="19" id="KW-0443">Lipid metabolism</keyword>
<keyword evidence="16" id="KW-0276">Fatty acid metabolism</keyword>
<dbReference type="PROSITE" id="PS50051">
    <property type="entry name" value="MCM_2"/>
    <property type="match status" value="1"/>
</dbReference>
<keyword evidence="11 29" id="KW-0808">Transferase</keyword>
<keyword evidence="14" id="KW-0378">Hydrolase</keyword>
<evidence type="ECO:0000256" key="9">
    <source>
        <dbReference type="ARBA" id="ARBA00022528"/>
    </source>
</evidence>
<evidence type="ECO:0000256" key="3">
    <source>
        <dbReference type="ARBA" id="ARBA00008010"/>
    </source>
</evidence>
<evidence type="ECO:0000256" key="22">
    <source>
        <dbReference type="ARBA" id="ARBA00023242"/>
    </source>
</evidence>
<dbReference type="Pfam" id="PF17207">
    <property type="entry name" value="MCM_OB"/>
    <property type="match status" value="1"/>
</dbReference>
<feature type="compositionally biased region" description="Polar residues" evidence="31">
    <location>
        <begin position="479"/>
        <end position="489"/>
    </location>
</feature>
<dbReference type="CDD" id="cd05243">
    <property type="entry name" value="SDR_a5"/>
    <property type="match status" value="2"/>
</dbReference>
<dbReference type="InterPro" id="IPR036291">
    <property type="entry name" value="NAD(P)-bd_dom_sf"/>
</dbReference>
<dbReference type="PANTHER" id="PTHR11630">
    <property type="entry name" value="DNA REPLICATION LICENSING FACTOR MCM FAMILY MEMBER"/>
    <property type="match status" value="1"/>
</dbReference>
<dbReference type="InterPro" id="IPR031327">
    <property type="entry name" value="MCM"/>
</dbReference>
<keyword evidence="20 30" id="KW-0238">DNA-binding</keyword>
<accession>A0A498JU29</accession>
<dbReference type="FunFam" id="2.20.28.10:FF:000008">
    <property type="entry name" value="DNA helicase"/>
    <property type="match status" value="1"/>
</dbReference>
<dbReference type="InterPro" id="IPR014031">
    <property type="entry name" value="Ketoacyl_synth_C"/>
</dbReference>
<keyword evidence="21" id="KW-0275">Fatty acid biosynthesis</keyword>
<keyword evidence="15" id="KW-0347">Helicase</keyword>
<dbReference type="GO" id="GO:0009507">
    <property type="term" value="C:chloroplast"/>
    <property type="evidence" value="ECO:0007669"/>
    <property type="project" value="UniProtKB-SubCell"/>
</dbReference>
<evidence type="ECO:0000256" key="17">
    <source>
        <dbReference type="ARBA" id="ARBA00022840"/>
    </source>
</evidence>
<evidence type="ECO:0000256" key="10">
    <source>
        <dbReference type="ARBA" id="ARBA00022640"/>
    </source>
</evidence>
<dbReference type="SUPFAM" id="SSF50249">
    <property type="entry name" value="Nucleic acid-binding proteins"/>
    <property type="match status" value="1"/>
</dbReference>
<dbReference type="GO" id="GO:0006271">
    <property type="term" value="P:DNA strand elongation involved in DNA replication"/>
    <property type="evidence" value="ECO:0007669"/>
    <property type="project" value="TreeGrafter"/>
</dbReference>
<dbReference type="Gene3D" id="3.40.50.720">
    <property type="entry name" value="NAD(P)-binding Rossmann-like Domain"/>
    <property type="match status" value="2"/>
</dbReference>
<evidence type="ECO:0000256" key="28">
    <source>
        <dbReference type="ARBA" id="ARBA00074204"/>
    </source>
</evidence>
<evidence type="ECO:0000313" key="34">
    <source>
        <dbReference type="EMBL" id="RXH98980.1"/>
    </source>
</evidence>
<protein>
    <recommendedName>
        <fullName evidence="28">3-oxoacyl-[acyl-carrier-protein] synthase I, chloroplastic</fullName>
        <ecNumber evidence="7">2.3.1.41</ecNumber>
        <ecNumber evidence="6">3.6.4.12</ecNumber>
    </recommendedName>
    <alternativeName>
        <fullName evidence="24">Beta-ketoacyl-ACP synthase I</fullName>
    </alternativeName>
</protein>
<comment type="caution">
    <text evidence="34">The sequence shown here is derived from an EMBL/GenBank/DDBJ whole genome shotgun (WGS) entry which is preliminary data.</text>
</comment>
<evidence type="ECO:0000256" key="11">
    <source>
        <dbReference type="ARBA" id="ARBA00022679"/>
    </source>
</evidence>
<organism evidence="34 35">
    <name type="scientific">Malus domestica</name>
    <name type="common">Apple</name>
    <name type="synonym">Pyrus malus</name>
    <dbReference type="NCBI Taxonomy" id="3750"/>
    <lineage>
        <taxon>Eukaryota</taxon>
        <taxon>Viridiplantae</taxon>
        <taxon>Streptophyta</taxon>
        <taxon>Embryophyta</taxon>
        <taxon>Tracheophyta</taxon>
        <taxon>Spermatophyta</taxon>
        <taxon>Magnoliopsida</taxon>
        <taxon>eudicotyledons</taxon>
        <taxon>Gunneridae</taxon>
        <taxon>Pentapetalae</taxon>
        <taxon>rosids</taxon>
        <taxon>fabids</taxon>
        <taxon>Rosales</taxon>
        <taxon>Rosaceae</taxon>
        <taxon>Amygdaloideae</taxon>
        <taxon>Maleae</taxon>
        <taxon>Malus</taxon>
    </lineage>
</organism>
<comment type="function">
    <text evidence="27">Catalyzes the condensation reaction of fatty acid synthesis by the addition to an acyl acceptor of two carbons from malonyl-ACP. Specific for elongation from C-10 to unsaturated C-16 and C-18 fatty acids.</text>
</comment>
<dbReference type="GO" id="GO:0042555">
    <property type="term" value="C:MCM complex"/>
    <property type="evidence" value="ECO:0007669"/>
    <property type="project" value="InterPro"/>
</dbReference>
<evidence type="ECO:0000256" key="20">
    <source>
        <dbReference type="ARBA" id="ARBA00023125"/>
    </source>
</evidence>
<evidence type="ECO:0000256" key="31">
    <source>
        <dbReference type="SAM" id="MobiDB-lite"/>
    </source>
</evidence>
<feature type="domain" description="MCM C-terminal AAA(+) ATPase" evidence="32">
    <location>
        <begin position="761"/>
        <end position="967"/>
    </location>
</feature>
<evidence type="ECO:0000256" key="27">
    <source>
        <dbReference type="ARBA" id="ARBA00058711"/>
    </source>
</evidence>
<dbReference type="SUPFAM" id="SSF51735">
    <property type="entry name" value="NAD(P)-binding Rossmann-fold domains"/>
    <property type="match status" value="2"/>
</dbReference>
<comment type="catalytic activity">
    <reaction evidence="25">
        <text>ATP + H2O = ADP + phosphate + H(+)</text>
        <dbReference type="Rhea" id="RHEA:13065"/>
        <dbReference type="ChEBI" id="CHEBI:15377"/>
        <dbReference type="ChEBI" id="CHEBI:15378"/>
        <dbReference type="ChEBI" id="CHEBI:30616"/>
        <dbReference type="ChEBI" id="CHEBI:43474"/>
        <dbReference type="ChEBI" id="CHEBI:456216"/>
        <dbReference type="EC" id="3.6.4.12"/>
    </reaction>
</comment>
<dbReference type="Pfam" id="PF00109">
    <property type="entry name" value="ketoacyl-synt"/>
    <property type="match status" value="1"/>
</dbReference>
<dbReference type="InterPro" id="IPR016040">
    <property type="entry name" value="NAD(P)-bd_dom"/>
</dbReference>
<dbReference type="CDD" id="cd00834">
    <property type="entry name" value="KAS_I_II"/>
    <property type="match status" value="1"/>
</dbReference>
<dbReference type="Gene3D" id="3.40.50.300">
    <property type="entry name" value="P-loop containing nucleotide triphosphate hydrolases"/>
    <property type="match status" value="1"/>
</dbReference>
<dbReference type="SUPFAM" id="SSF52540">
    <property type="entry name" value="P-loop containing nucleoside triphosphate hydrolases"/>
    <property type="match status" value="1"/>
</dbReference>
<evidence type="ECO:0000256" key="2">
    <source>
        <dbReference type="ARBA" id="ARBA00004229"/>
    </source>
</evidence>
<keyword evidence="10" id="KW-0934">Plastid</keyword>
<comment type="catalytic activity">
    <reaction evidence="26">
        <text>a fatty acyl-[ACP] + malonyl-[ACP] + H(+) = a 3-oxoacyl-[ACP] + holo-[ACP] + CO2</text>
        <dbReference type="Rhea" id="RHEA:22836"/>
        <dbReference type="Rhea" id="RHEA-COMP:9623"/>
        <dbReference type="Rhea" id="RHEA-COMP:9685"/>
        <dbReference type="Rhea" id="RHEA-COMP:9916"/>
        <dbReference type="Rhea" id="RHEA-COMP:14125"/>
        <dbReference type="ChEBI" id="CHEBI:15378"/>
        <dbReference type="ChEBI" id="CHEBI:16526"/>
        <dbReference type="ChEBI" id="CHEBI:64479"/>
        <dbReference type="ChEBI" id="CHEBI:78449"/>
        <dbReference type="ChEBI" id="CHEBI:78776"/>
        <dbReference type="ChEBI" id="CHEBI:138651"/>
        <dbReference type="EC" id="2.3.1.41"/>
    </reaction>
</comment>
<dbReference type="InterPro" id="IPR020841">
    <property type="entry name" value="PKS_Beta-ketoAc_synthase_dom"/>
</dbReference>
<evidence type="ECO:0000259" key="32">
    <source>
        <dbReference type="PROSITE" id="PS50051"/>
    </source>
</evidence>
<evidence type="ECO:0000256" key="25">
    <source>
        <dbReference type="ARBA" id="ARBA00047995"/>
    </source>
</evidence>
<dbReference type="CDD" id="cd17754">
    <property type="entry name" value="MCM3"/>
    <property type="match status" value="1"/>
</dbReference>
<dbReference type="FunFam" id="3.40.47.10:FF:000027">
    <property type="entry name" value="3-oxoacyl-[acyl-carrier-protein] synthase 2"/>
    <property type="match status" value="1"/>
</dbReference>
<dbReference type="GO" id="GO:0016787">
    <property type="term" value="F:hydrolase activity"/>
    <property type="evidence" value="ECO:0007669"/>
    <property type="project" value="UniProtKB-KW"/>
</dbReference>
<dbReference type="InterPro" id="IPR000794">
    <property type="entry name" value="Beta-ketoacyl_synthase"/>
</dbReference>
<keyword evidence="13 30" id="KW-0547">Nucleotide-binding</keyword>
<dbReference type="STRING" id="3750.A0A498JU29"/>
<dbReference type="InterPro" id="IPR016039">
    <property type="entry name" value="Thiolase-like"/>
</dbReference>
<evidence type="ECO:0000256" key="8">
    <source>
        <dbReference type="ARBA" id="ARBA00022516"/>
    </source>
</evidence>
<dbReference type="SMART" id="SM00825">
    <property type="entry name" value="PKS_KS"/>
    <property type="match status" value="1"/>
</dbReference>
<dbReference type="EC" id="2.3.1.41" evidence="7"/>
<dbReference type="Gene3D" id="2.40.50.140">
    <property type="entry name" value="Nucleic acid-binding proteins"/>
    <property type="match status" value="1"/>
</dbReference>
<keyword evidence="9" id="KW-0150">Chloroplast</keyword>
<evidence type="ECO:0000256" key="4">
    <source>
        <dbReference type="ARBA" id="ARBA00008467"/>
    </source>
</evidence>
<comment type="subcellular location">
    <subcellularLocation>
        <location evidence="1">Nucleus</location>
    </subcellularLocation>
    <subcellularLocation>
        <location evidence="2">Plastid</location>
        <location evidence="2">Chloroplast</location>
    </subcellularLocation>
</comment>
<evidence type="ECO:0000313" key="35">
    <source>
        <dbReference type="Proteomes" id="UP000290289"/>
    </source>
</evidence>
<dbReference type="EC" id="3.6.4.12" evidence="6"/>
<dbReference type="PROSITE" id="PS52004">
    <property type="entry name" value="KS3_2"/>
    <property type="match status" value="1"/>
</dbReference>
<dbReference type="Gene3D" id="2.20.28.10">
    <property type="match status" value="1"/>
</dbReference>
<dbReference type="Pfam" id="PF00493">
    <property type="entry name" value="MCM"/>
    <property type="match status" value="1"/>
</dbReference>
<comment type="subunit">
    <text evidence="5">Homodimer.</text>
</comment>
<evidence type="ECO:0000256" key="19">
    <source>
        <dbReference type="ARBA" id="ARBA00023098"/>
    </source>
</evidence>
<dbReference type="SMART" id="SM00382">
    <property type="entry name" value="AAA"/>
    <property type="match status" value="1"/>
</dbReference>
<dbReference type="InterPro" id="IPR008046">
    <property type="entry name" value="Mcm3"/>
</dbReference>
<reference evidence="34 35" key="1">
    <citation type="submission" date="2018-10" db="EMBL/GenBank/DDBJ databases">
        <title>A high-quality apple genome assembly.</title>
        <authorList>
            <person name="Hu J."/>
        </authorList>
    </citation>
    <scope>NUCLEOTIDE SEQUENCE [LARGE SCALE GENOMIC DNA]</scope>
    <source>
        <strain evidence="35">cv. HFTH1</strain>
        <tissue evidence="34">Young leaf</tissue>
    </source>
</reference>
<feature type="region of interest" description="Disordered" evidence="31">
    <location>
        <begin position="474"/>
        <end position="494"/>
    </location>
</feature>
<evidence type="ECO:0000256" key="1">
    <source>
        <dbReference type="ARBA" id="ARBA00004123"/>
    </source>
</evidence>
<dbReference type="GO" id="GO:0004315">
    <property type="term" value="F:3-oxoacyl-[acyl-carrier-protein] synthase activity"/>
    <property type="evidence" value="ECO:0007669"/>
    <property type="project" value="UniProtKB-EC"/>
</dbReference>
<dbReference type="PRINTS" id="PR01659">
    <property type="entry name" value="MCMPROTEIN3"/>
</dbReference>
<dbReference type="InterPro" id="IPR018201">
    <property type="entry name" value="Ketoacyl_synth_AS"/>
</dbReference>
<dbReference type="GO" id="GO:0005524">
    <property type="term" value="F:ATP binding"/>
    <property type="evidence" value="ECO:0007669"/>
    <property type="project" value="UniProtKB-KW"/>
</dbReference>
<gene>
    <name evidence="34" type="ORF">DVH24_011305</name>
</gene>
<dbReference type="InterPro" id="IPR027417">
    <property type="entry name" value="P-loop_NTPase"/>
</dbReference>
<feature type="compositionally biased region" description="Basic and acidic residues" evidence="31">
    <location>
        <begin position="1120"/>
        <end position="1136"/>
    </location>
</feature>
<dbReference type="GO" id="GO:0006633">
    <property type="term" value="P:fatty acid biosynthetic process"/>
    <property type="evidence" value="ECO:0007669"/>
    <property type="project" value="UniProtKB-KW"/>
</dbReference>
<evidence type="ECO:0000259" key="33">
    <source>
        <dbReference type="PROSITE" id="PS52004"/>
    </source>
</evidence>